<dbReference type="InterPro" id="IPR019847">
    <property type="entry name" value="Gliding_motility_assoc_GldN"/>
</dbReference>
<protein>
    <submittedName>
        <fullName evidence="1">Uncharacterized protein</fullName>
    </submittedName>
</protein>
<reference evidence="1" key="1">
    <citation type="submission" date="2020-08" db="EMBL/GenBank/DDBJ databases">
        <title>Pontibacter sp. SD6 16S ribosomal RNA gene Genome sequencing and assembly.</title>
        <authorList>
            <person name="Kang M."/>
        </authorList>
    </citation>
    <scope>NUCLEOTIDE SEQUENCE</scope>
    <source>
        <strain evidence="1">SD6</strain>
    </source>
</reference>
<evidence type="ECO:0000313" key="2">
    <source>
        <dbReference type="Proteomes" id="UP000603640"/>
    </source>
</evidence>
<dbReference type="EMBL" id="JACRVF010000001">
    <property type="protein sequence ID" value="MBC5992201.1"/>
    <property type="molecule type" value="Genomic_DNA"/>
</dbReference>
<evidence type="ECO:0000313" key="1">
    <source>
        <dbReference type="EMBL" id="MBC5992201.1"/>
    </source>
</evidence>
<keyword evidence="2" id="KW-1185">Reference proteome</keyword>
<sequence>MKLSFLLFPRLALLKARILSCLLLTLLWGSVTNTLAQQGRYLQTVNLYQNENRPFISEVHSLTGYILEGIKSGEITPYVVNYTSNKAVAFSADAKQNLLRQITASPDSEDFLHPTMLEEVEIDIIKAKGRVRKINYLNFNNIHVADKTVSFSVSFDQVATYLAKNDALWVKNAGPLLWNNNILHTASWAAFNVLNRVTPELEGDYVAVKLNQVGEIAKLEAYLSNHELTHTFMLPDSLYTSGEILPMSKALLEERYQRKNEVELKTKLPEIKYKYKFKPSEASYVLTQTQSLYLSHPANAAFSQPDQELSTLLLDAVSKGIVTNVYASDSLLIKMSIAEWNDNMKVKEYDLFSDSVIFTDVTYIPQAYSVIEVVWKQHFDAAGKVISKKPYALGLFLGAEHSPVMLESKLGYLSFEEVYQKVKSQNGSVRLLGLLENITSGKYLGYLSHTSHITLSESK</sequence>
<organism evidence="1 2">
    <name type="scientific">Pontibacter cellulosilyticus</name>
    <dbReference type="NCBI Taxonomy" id="1720253"/>
    <lineage>
        <taxon>Bacteria</taxon>
        <taxon>Pseudomonadati</taxon>
        <taxon>Bacteroidota</taxon>
        <taxon>Cytophagia</taxon>
        <taxon>Cytophagales</taxon>
        <taxon>Hymenobacteraceae</taxon>
        <taxon>Pontibacter</taxon>
    </lineage>
</organism>
<gene>
    <name evidence="1" type="ORF">H8S84_05055</name>
</gene>
<accession>A0A923SJ00</accession>
<dbReference type="Proteomes" id="UP000603640">
    <property type="component" value="Unassembled WGS sequence"/>
</dbReference>
<name>A0A923SJ00_9BACT</name>
<dbReference type="AlphaFoldDB" id="A0A923SJ00"/>
<proteinExistence type="predicted"/>
<comment type="caution">
    <text evidence="1">The sequence shown here is derived from an EMBL/GenBank/DDBJ whole genome shotgun (WGS) entry which is preliminary data.</text>
</comment>
<dbReference type="RefSeq" id="WP_187066157.1">
    <property type="nucleotide sequence ID" value="NZ_JACRVF010000001.1"/>
</dbReference>
<dbReference type="Pfam" id="PF19841">
    <property type="entry name" value="GldN"/>
    <property type="match status" value="1"/>
</dbReference>